<dbReference type="AlphaFoldDB" id="A0A1W1CC30"/>
<accession>A0A1W1CC30</accession>
<evidence type="ECO:0000313" key="1">
    <source>
        <dbReference type="EMBL" id="SFV63430.1"/>
    </source>
</evidence>
<gene>
    <name evidence="1" type="ORF">MNB_SV-12-381</name>
</gene>
<sequence>MKKLSLVAAGLLIAGTVSVFAANNINSNSVSNSTGYAGGGSHQGGEVNIDTVINDTKVTGESTIADSDVGTRVTANGGKVNIHQVINETNVDSAEVSGGSAVGLKVVGSNGGSVNVEKVINETNLKDSAVTDGGEVGMAIE</sequence>
<dbReference type="EMBL" id="FPHE01000127">
    <property type="protein sequence ID" value="SFV63430.1"/>
    <property type="molecule type" value="Genomic_DNA"/>
</dbReference>
<proteinExistence type="predicted"/>
<name>A0A1W1CC30_9ZZZZ</name>
<protein>
    <submittedName>
        <fullName evidence="1">Uncharacterized protein</fullName>
    </submittedName>
</protein>
<reference evidence="1" key="1">
    <citation type="submission" date="2016-10" db="EMBL/GenBank/DDBJ databases">
        <authorList>
            <person name="de Groot N.N."/>
        </authorList>
    </citation>
    <scope>NUCLEOTIDE SEQUENCE</scope>
</reference>
<organism evidence="1">
    <name type="scientific">hydrothermal vent metagenome</name>
    <dbReference type="NCBI Taxonomy" id="652676"/>
    <lineage>
        <taxon>unclassified sequences</taxon>
        <taxon>metagenomes</taxon>
        <taxon>ecological metagenomes</taxon>
    </lineage>
</organism>